<keyword evidence="2" id="KW-0378">Hydrolase</keyword>
<feature type="domain" description="Beta-lactamase-related" evidence="1">
    <location>
        <begin position="4"/>
        <end position="299"/>
    </location>
</feature>
<dbReference type="Pfam" id="PF00144">
    <property type="entry name" value="Beta-lactamase"/>
    <property type="match status" value="1"/>
</dbReference>
<accession>A0A927HH01</accession>
<keyword evidence="3" id="KW-1185">Reference proteome</keyword>
<evidence type="ECO:0000259" key="1">
    <source>
        <dbReference type="Pfam" id="PF00144"/>
    </source>
</evidence>
<evidence type="ECO:0000313" key="3">
    <source>
        <dbReference type="Proteomes" id="UP000635142"/>
    </source>
</evidence>
<dbReference type="EMBL" id="JACTAG010000003">
    <property type="protein sequence ID" value="MBD3666023.1"/>
    <property type="molecule type" value="Genomic_DNA"/>
</dbReference>
<dbReference type="Gene3D" id="3.40.710.10">
    <property type="entry name" value="DD-peptidase/beta-lactamase superfamily"/>
    <property type="match status" value="1"/>
</dbReference>
<dbReference type="InterPro" id="IPR050789">
    <property type="entry name" value="Diverse_Enzym_Activities"/>
</dbReference>
<comment type="caution">
    <text evidence="2">The sequence shown here is derived from an EMBL/GenBank/DDBJ whole genome shotgun (WGS) entry which is preliminary data.</text>
</comment>
<dbReference type="SUPFAM" id="SSF56601">
    <property type="entry name" value="beta-lactamase/transpeptidase-like"/>
    <property type="match status" value="1"/>
</dbReference>
<reference evidence="2" key="1">
    <citation type="submission" date="2020-08" db="EMBL/GenBank/DDBJ databases">
        <title>Sulfitobacter aestuariivivens sp. nov., isolated from a tidal flat.</title>
        <authorList>
            <person name="Park S."/>
            <person name="Yoon J.-H."/>
        </authorList>
    </citation>
    <scope>NUCLEOTIDE SEQUENCE</scope>
    <source>
        <strain evidence="2">TSTF-M16</strain>
    </source>
</reference>
<name>A0A927HH01_9RHOB</name>
<sequence length="326" mass="34937">MELEQALKDGRASGALPGLHSVLVLRNGEVLANVYFEGEDEVWGTTIGNRTHGPATLHDLRSVTKSVVGLLYGIALAEGIVPPPDAPLLAAFPEHADLSTPERDAITIADALTMRMGSAWDENLPYTDPANSEIAMERAADRIRFILEQPMENAPGTAFNYSGGATTLLAELIARGSGQPIDVYARERLFDPLGLARSEWVRGIDGRPSAASGLRLTAAGLARIGQLIVTNGSHNGQQIVPADWITAMLTPHATTSQLRYGYHWWLSPQDAPTWAAAMGNGGQRMTVVKPLGVVAVIFAGNYNNPDDWEVPVSVISQYIVPALGLE</sequence>
<dbReference type="PANTHER" id="PTHR43283">
    <property type="entry name" value="BETA-LACTAMASE-RELATED"/>
    <property type="match status" value="1"/>
</dbReference>
<dbReference type="InterPro" id="IPR001466">
    <property type="entry name" value="Beta-lactam-related"/>
</dbReference>
<gene>
    <name evidence="2" type="ORF">H9Q16_18955</name>
</gene>
<dbReference type="PANTHER" id="PTHR43283:SF7">
    <property type="entry name" value="BETA-LACTAMASE-RELATED DOMAIN-CONTAINING PROTEIN"/>
    <property type="match status" value="1"/>
</dbReference>
<dbReference type="InterPro" id="IPR012338">
    <property type="entry name" value="Beta-lactam/transpept-like"/>
</dbReference>
<dbReference type="Proteomes" id="UP000635142">
    <property type="component" value="Unassembled WGS sequence"/>
</dbReference>
<protein>
    <submittedName>
        <fullName evidence="2">Serine hydrolase</fullName>
    </submittedName>
</protein>
<proteinExistence type="predicted"/>
<dbReference type="AlphaFoldDB" id="A0A927HH01"/>
<organism evidence="2 3">
    <name type="scientific">Sulfitobacter aestuariivivens</name>
    <dbReference type="NCBI Taxonomy" id="2766981"/>
    <lineage>
        <taxon>Bacteria</taxon>
        <taxon>Pseudomonadati</taxon>
        <taxon>Pseudomonadota</taxon>
        <taxon>Alphaproteobacteria</taxon>
        <taxon>Rhodobacterales</taxon>
        <taxon>Roseobacteraceae</taxon>
        <taxon>Sulfitobacter</taxon>
    </lineage>
</organism>
<evidence type="ECO:0000313" key="2">
    <source>
        <dbReference type="EMBL" id="MBD3666023.1"/>
    </source>
</evidence>
<dbReference type="GO" id="GO:0016787">
    <property type="term" value="F:hydrolase activity"/>
    <property type="evidence" value="ECO:0007669"/>
    <property type="project" value="UniProtKB-KW"/>
</dbReference>